<proteinExistence type="predicted"/>
<dbReference type="Proteomes" id="UP001153269">
    <property type="component" value="Unassembled WGS sequence"/>
</dbReference>
<protein>
    <submittedName>
        <fullName evidence="1">Uncharacterized protein</fullName>
    </submittedName>
</protein>
<evidence type="ECO:0000313" key="1">
    <source>
        <dbReference type="EMBL" id="CAB1412355.1"/>
    </source>
</evidence>
<reference evidence="1" key="1">
    <citation type="submission" date="2020-03" db="EMBL/GenBank/DDBJ databases">
        <authorList>
            <person name="Weist P."/>
        </authorList>
    </citation>
    <scope>NUCLEOTIDE SEQUENCE</scope>
</reference>
<keyword evidence="2" id="KW-1185">Reference proteome</keyword>
<accession>A0A9N7TGA6</accession>
<dbReference type="EMBL" id="CADEAL010000001">
    <property type="protein sequence ID" value="CAB1412355.1"/>
    <property type="molecule type" value="Genomic_DNA"/>
</dbReference>
<comment type="caution">
    <text evidence="1">The sequence shown here is derived from an EMBL/GenBank/DDBJ whole genome shotgun (WGS) entry which is preliminary data.</text>
</comment>
<dbReference type="AlphaFoldDB" id="A0A9N7TGA6"/>
<gene>
    <name evidence="1" type="ORF">PLEPLA_LOCUS46</name>
</gene>
<organism evidence="1 2">
    <name type="scientific">Pleuronectes platessa</name>
    <name type="common">European plaice</name>
    <dbReference type="NCBI Taxonomy" id="8262"/>
    <lineage>
        <taxon>Eukaryota</taxon>
        <taxon>Metazoa</taxon>
        <taxon>Chordata</taxon>
        <taxon>Craniata</taxon>
        <taxon>Vertebrata</taxon>
        <taxon>Euteleostomi</taxon>
        <taxon>Actinopterygii</taxon>
        <taxon>Neopterygii</taxon>
        <taxon>Teleostei</taxon>
        <taxon>Neoteleostei</taxon>
        <taxon>Acanthomorphata</taxon>
        <taxon>Carangaria</taxon>
        <taxon>Pleuronectiformes</taxon>
        <taxon>Pleuronectoidei</taxon>
        <taxon>Pleuronectidae</taxon>
        <taxon>Pleuronectes</taxon>
    </lineage>
</organism>
<name>A0A9N7TGA6_PLEPL</name>
<sequence>MHPQTVLSSELIELLFTSWLHSGTHNCYEGNHVTPRLEQGDPAPRPLPSSWNCVTSVFCRIFSRSYKLWNHFPVSFRVALPGYVFGFCVDNGEFVTAVLWGLVCVK</sequence>
<evidence type="ECO:0000313" key="2">
    <source>
        <dbReference type="Proteomes" id="UP001153269"/>
    </source>
</evidence>